<reference evidence="1" key="2">
    <citation type="submission" date="2017-06" db="EMBL/GenBank/DDBJ databases">
        <title>WGS assembly of Brachypodium distachyon.</title>
        <authorList>
            <consortium name="The International Brachypodium Initiative"/>
            <person name="Lucas S."/>
            <person name="Harmon-Smith M."/>
            <person name="Lail K."/>
            <person name="Tice H."/>
            <person name="Grimwood J."/>
            <person name="Bruce D."/>
            <person name="Barry K."/>
            <person name="Shu S."/>
            <person name="Lindquist E."/>
            <person name="Wang M."/>
            <person name="Pitluck S."/>
            <person name="Vogel J.P."/>
            <person name="Garvin D.F."/>
            <person name="Mockler T.C."/>
            <person name="Schmutz J."/>
            <person name="Rokhsar D."/>
            <person name="Bevan M.W."/>
        </authorList>
    </citation>
    <scope>NUCLEOTIDE SEQUENCE</scope>
    <source>
        <strain evidence="1">Bd21</strain>
    </source>
</reference>
<dbReference type="EMBL" id="CM000880">
    <property type="protein sequence ID" value="PNT75098.1"/>
    <property type="molecule type" value="Genomic_DNA"/>
</dbReference>
<evidence type="ECO:0000313" key="1">
    <source>
        <dbReference type="EMBL" id="PNT75098.1"/>
    </source>
</evidence>
<proteinExistence type="predicted"/>
<keyword evidence="3" id="KW-1185">Reference proteome</keyword>
<evidence type="ECO:0000313" key="3">
    <source>
        <dbReference type="Proteomes" id="UP000008810"/>
    </source>
</evidence>
<gene>
    <name evidence="1" type="ORF">BRADI_1g27481v3</name>
</gene>
<dbReference type="AlphaFoldDB" id="A0A2K2DLD7"/>
<dbReference type="InParanoid" id="A0A2K2DLD7"/>
<protein>
    <submittedName>
        <fullName evidence="1 2">Uncharacterized protein</fullName>
    </submittedName>
</protein>
<reference evidence="1 2" key="1">
    <citation type="journal article" date="2010" name="Nature">
        <title>Genome sequencing and analysis of the model grass Brachypodium distachyon.</title>
        <authorList>
            <consortium name="International Brachypodium Initiative"/>
        </authorList>
    </citation>
    <scope>NUCLEOTIDE SEQUENCE [LARGE SCALE GENOMIC DNA]</scope>
    <source>
        <strain evidence="1 2">Bd21</strain>
    </source>
</reference>
<organism evidence="1">
    <name type="scientific">Brachypodium distachyon</name>
    <name type="common">Purple false brome</name>
    <name type="synonym">Trachynia distachya</name>
    <dbReference type="NCBI Taxonomy" id="15368"/>
    <lineage>
        <taxon>Eukaryota</taxon>
        <taxon>Viridiplantae</taxon>
        <taxon>Streptophyta</taxon>
        <taxon>Embryophyta</taxon>
        <taxon>Tracheophyta</taxon>
        <taxon>Spermatophyta</taxon>
        <taxon>Magnoliopsida</taxon>
        <taxon>Liliopsida</taxon>
        <taxon>Poales</taxon>
        <taxon>Poaceae</taxon>
        <taxon>BOP clade</taxon>
        <taxon>Pooideae</taxon>
        <taxon>Stipodae</taxon>
        <taxon>Brachypodieae</taxon>
        <taxon>Brachypodium</taxon>
    </lineage>
</organism>
<dbReference type="Proteomes" id="UP000008810">
    <property type="component" value="Chromosome 1"/>
</dbReference>
<evidence type="ECO:0000313" key="2">
    <source>
        <dbReference type="EnsemblPlants" id="PNT75098"/>
    </source>
</evidence>
<dbReference type="EnsemblPlants" id="PNT75098">
    <property type="protein sequence ID" value="PNT75098"/>
    <property type="gene ID" value="BRADI_1g27481v3"/>
</dbReference>
<reference evidence="2" key="3">
    <citation type="submission" date="2018-08" db="UniProtKB">
        <authorList>
            <consortium name="EnsemblPlants"/>
        </authorList>
    </citation>
    <scope>IDENTIFICATION</scope>
    <source>
        <strain evidence="2">cv. Bd21</strain>
    </source>
</reference>
<accession>A0A2K2DLD7</accession>
<dbReference type="Gramene" id="PNT75098">
    <property type="protein sequence ID" value="PNT75098"/>
    <property type="gene ID" value="BRADI_1g27481v3"/>
</dbReference>
<name>A0A2K2DLD7_BRADI</name>
<sequence length="115" mass="13122">MRATSSLLVVRGRRPRTEAPWRTHSLPQTGISLICRLVAVEVSAAGPFWPPFRPWLKVTDLPSSFVPFWPPSSSVPFWPPRRPWRQVTLPFSSYPRYHASSEIKITDQQVEVLAA</sequence>